<proteinExistence type="predicted"/>
<dbReference type="InterPro" id="IPR041535">
    <property type="entry name" value="VbhA"/>
</dbReference>
<dbReference type="AlphaFoldDB" id="A0A0U5F8I8"/>
<dbReference type="CDD" id="cd11586">
    <property type="entry name" value="VbhA_like"/>
    <property type="match status" value="1"/>
</dbReference>
<reference evidence="2" key="2">
    <citation type="submission" date="2014-09" db="EMBL/GenBank/DDBJ databases">
        <authorList>
            <person name="Magalhaes I.L.F."/>
            <person name="Oliveira U."/>
            <person name="Santos F.R."/>
            <person name="Vidigal T.H.D.A."/>
            <person name="Brescovit A.D."/>
            <person name="Santos A.J."/>
        </authorList>
    </citation>
    <scope>NUCLEOTIDE SEQUENCE</scope>
    <source>
        <strain evidence="2">LMG 23848T</strain>
    </source>
</reference>
<dbReference type="Proteomes" id="UP000657200">
    <property type="component" value="Unassembled WGS sequence"/>
</dbReference>
<dbReference type="RefSeq" id="WP_059024931.1">
    <property type="nucleotide sequence ID" value="NZ_LN609303.1"/>
</dbReference>
<dbReference type="InterPro" id="IPR043038">
    <property type="entry name" value="VbhA_sf"/>
</dbReference>
<reference evidence="3 5" key="3">
    <citation type="journal article" date="2020" name="Int. J. Syst. Evol. Microbiol.">
        <title>Novel acetic acid bacteria from cider fermentations: Acetobacter conturbans sp. nov. and Acetobacter fallax sp. nov.</title>
        <authorList>
            <person name="Sombolestani A.S."/>
            <person name="Cleenwerck I."/>
            <person name="Cnockaert M."/>
            <person name="Borremans W."/>
            <person name="Wieme A.D."/>
            <person name="De Vuyst L."/>
            <person name="Vandamme P."/>
        </authorList>
    </citation>
    <scope>NUCLEOTIDE SEQUENCE [LARGE SCALE GENOMIC DNA]</scope>
    <source>
        <strain evidence="3 5">LMG 23848</strain>
    </source>
</reference>
<dbReference type="Proteomes" id="UP000068250">
    <property type="component" value="Plasmid 1P"/>
</dbReference>
<geneLocation type="plasmid" evidence="4">
    <name>1P</name>
</geneLocation>
<gene>
    <name evidence="2" type="ORF">AGA_1P75</name>
    <name evidence="3" type="ORF">GOB80_12675</name>
</gene>
<dbReference type="OrthoDB" id="7220613at2"/>
<accession>A0A0U5F8I8</accession>
<sequence>MKQLTDSDTERRLQAVQDALASAAREGQRVSPAAAADLEAYVRGEITTDEIRQRVMARLHADPRYKAATRS</sequence>
<dbReference type="Pfam" id="PF18495">
    <property type="entry name" value="VbhA"/>
    <property type="match status" value="1"/>
</dbReference>
<evidence type="ECO:0000313" key="5">
    <source>
        <dbReference type="Proteomes" id="UP000657200"/>
    </source>
</evidence>
<evidence type="ECO:0000313" key="2">
    <source>
        <dbReference type="EMBL" id="CEF57385.1"/>
    </source>
</evidence>
<evidence type="ECO:0000259" key="1">
    <source>
        <dbReference type="Pfam" id="PF18495"/>
    </source>
</evidence>
<dbReference type="Gene3D" id="1.10.8.1050">
    <property type="entry name" value="Antitoxin VbhA-like"/>
    <property type="match status" value="1"/>
</dbReference>
<evidence type="ECO:0000313" key="4">
    <source>
        <dbReference type="Proteomes" id="UP000068250"/>
    </source>
</evidence>
<protein>
    <recommendedName>
        <fullName evidence="1">Antitoxin VbhA domain-containing protein</fullName>
    </recommendedName>
</protein>
<evidence type="ECO:0000313" key="3">
    <source>
        <dbReference type="EMBL" id="NHO40509.1"/>
    </source>
</evidence>
<feature type="domain" description="Antitoxin VbhA" evidence="1">
    <location>
        <begin position="12"/>
        <end position="58"/>
    </location>
</feature>
<name>A0A0U5F8I8_9PROT</name>
<dbReference type="PATRIC" id="fig|431306.5.peg.2806"/>
<dbReference type="EMBL" id="WOTE01000015">
    <property type="protein sequence ID" value="NHO40509.1"/>
    <property type="molecule type" value="Genomic_DNA"/>
</dbReference>
<dbReference type="EMBL" id="LN609303">
    <property type="protein sequence ID" value="CEF57385.1"/>
    <property type="molecule type" value="Genomic_DNA"/>
</dbReference>
<dbReference type="InterPro" id="IPR033788">
    <property type="entry name" value="VbhA-like"/>
</dbReference>
<keyword evidence="5" id="KW-1185">Reference proteome</keyword>
<reference evidence="4" key="1">
    <citation type="submission" date="2014-09" db="EMBL/GenBank/DDBJ databases">
        <authorList>
            <person name="Illeghems K.G."/>
        </authorList>
    </citation>
    <scope>NUCLEOTIDE SEQUENCE [LARGE SCALE GENOMIC DNA]</scope>
    <source>
        <strain evidence="4">LMG 23848T</strain>
        <plasmid evidence="4">1P</plasmid>
    </source>
</reference>
<organism evidence="2 4">
    <name type="scientific">Acetobacter ghanensis</name>
    <dbReference type="NCBI Taxonomy" id="431306"/>
    <lineage>
        <taxon>Bacteria</taxon>
        <taxon>Pseudomonadati</taxon>
        <taxon>Pseudomonadota</taxon>
        <taxon>Alphaproteobacteria</taxon>
        <taxon>Acetobacterales</taxon>
        <taxon>Acetobacteraceae</taxon>
        <taxon>Acetobacter</taxon>
    </lineage>
</organism>